<name>A0ABQ9EAS0_TEGGR</name>
<gene>
    <name evidence="2" type="ORF">KUTeg_018818</name>
</gene>
<dbReference type="SUPFAM" id="SSF48056">
    <property type="entry name" value="Di-copper centre-containing domain"/>
    <property type="match status" value="1"/>
</dbReference>
<evidence type="ECO:0000313" key="3">
    <source>
        <dbReference type="Proteomes" id="UP001217089"/>
    </source>
</evidence>
<organism evidence="2 3">
    <name type="scientific">Tegillarca granosa</name>
    <name type="common">Malaysian cockle</name>
    <name type="synonym">Anadara granosa</name>
    <dbReference type="NCBI Taxonomy" id="220873"/>
    <lineage>
        <taxon>Eukaryota</taxon>
        <taxon>Metazoa</taxon>
        <taxon>Spiralia</taxon>
        <taxon>Lophotrochozoa</taxon>
        <taxon>Mollusca</taxon>
        <taxon>Bivalvia</taxon>
        <taxon>Autobranchia</taxon>
        <taxon>Pteriomorphia</taxon>
        <taxon>Arcoida</taxon>
        <taxon>Arcoidea</taxon>
        <taxon>Arcidae</taxon>
        <taxon>Tegillarca</taxon>
    </lineage>
</organism>
<keyword evidence="1" id="KW-0732">Signal</keyword>
<feature type="chain" id="PRO_5047362566" evidence="1">
    <location>
        <begin position="24"/>
        <end position="173"/>
    </location>
</feature>
<proteinExistence type="predicted"/>
<dbReference type="Proteomes" id="UP001217089">
    <property type="component" value="Unassembled WGS sequence"/>
</dbReference>
<dbReference type="EMBL" id="JARBDR010000917">
    <property type="protein sequence ID" value="KAJ8302422.1"/>
    <property type="molecule type" value="Genomic_DNA"/>
</dbReference>
<accession>A0ABQ9EAS0</accession>
<dbReference type="InterPro" id="IPR008922">
    <property type="entry name" value="Di-copper_centre_dom_sf"/>
</dbReference>
<reference evidence="2 3" key="1">
    <citation type="submission" date="2022-12" db="EMBL/GenBank/DDBJ databases">
        <title>Chromosome-level genome of Tegillarca granosa.</title>
        <authorList>
            <person name="Kim J."/>
        </authorList>
    </citation>
    <scope>NUCLEOTIDE SEQUENCE [LARGE SCALE GENOMIC DNA]</scope>
    <source>
        <strain evidence="2">Teg-2019</strain>
        <tissue evidence="2">Adductor muscle</tissue>
    </source>
</reference>
<dbReference type="Gene3D" id="1.10.1280.10">
    <property type="entry name" value="Di-copper center containing domain from catechol oxidase"/>
    <property type="match status" value="1"/>
</dbReference>
<protein>
    <submittedName>
        <fullName evidence="2">Uncharacterized protein</fullName>
    </submittedName>
</protein>
<comment type="caution">
    <text evidence="2">The sequence shown here is derived from an EMBL/GenBank/DDBJ whole genome shotgun (WGS) entry which is preliminary data.</text>
</comment>
<evidence type="ECO:0000313" key="2">
    <source>
        <dbReference type="EMBL" id="KAJ8302422.1"/>
    </source>
</evidence>
<sequence length="173" mass="19709">MGHLWFIIASFVALTTLTQNVEALVESLPMPSTLLDCFGYKTEVVNVTEIPAQNINAFCIDSFLRLTYKSRFHYNVTDEAMKWVHSLLRGIASKHERHKRQAISPVRRFRNEVRMLTPAQWNQFTGSVNRLKNDQSIPPNRYDALALLHQGIAEASAHGGSNFLGWHAIYLLV</sequence>
<evidence type="ECO:0000256" key="1">
    <source>
        <dbReference type="SAM" id="SignalP"/>
    </source>
</evidence>
<keyword evidence="3" id="KW-1185">Reference proteome</keyword>
<feature type="signal peptide" evidence="1">
    <location>
        <begin position="1"/>
        <end position="23"/>
    </location>
</feature>